<evidence type="ECO:0000313" key="3">
    <source>
        <dbReference type="Proteomes" id="UP000660262"/>
    </source>
</evidence>
<sequence length="123" mass="13970">MPVSAANHARQAKHAIWNTSPFTSRPSTTTTTSSSLVQSNMAEAAETSGYDMSNFRRWQRSQIKRQLVYAHKVVCEHDEKKLEEVAKFSMKWKIRAAGRFLFRNVICDMAKSVTPVGPSRPLR</sequence>
<comment type="caution">
    <text evidence="2">The sequence shown here is derived from an EMBL/GenBank/DDBJ whole genome shotgun (WGS) entry which is preliminary data.</text>
</comment>
<dbReference type="Proteomes" id="UP000660262">
    <property type="component" value="Unassembled WGS sequence"/>
</dbReference>
<gene>
    <name evidence="2" type="ORF">PPROV_000953400</name>
</gene>
<proteinExistence type="predicted"/>
<evidence type="ECO:0000256" key="1">
    <source>
        <dbReference type="SAM" id="MobiDB-lite"/>
    </source>
</evidence>
<dbReference type="AlphaFoldDB" id="A0A830HVJ9"/>
<feature type="region of interest" description="Disordered" evidence="1">
    <location>
        <begin position="1"/>
        <end position="39"/>
    </location>
</feature>
<keyword evidence="3" id="KW-1185">Reference proteome</keyword>
<protein>
    <submittedName>
        <fullName evidence="2">Uncharacterized protein</fullName>
    </submittedName>
</protein>
<dbReference type="EMBL" id="BNJQ01000031">
    <property type="protein sequence ID" value="GHP10803.1"/>
    <property type="molecule type" value="Genomic_DNA"/>
</dbReference>
<evidence type="ECO:0000313" key="2">
    <source>
        <dbReference type="EMBL" id="GHP10803.1"/>
    </source>
</evidence>
<accession>A0A830HVJ9</accession>
<reference evidence="2" key="1">
    <citation type="submission" date="2020-10" db="EMBL/GenBank/DDBJ databases">
        <title>Unveiling of a novel bifunctional photoreceptor, Dualchrome1, isolated from a cosmopolitan green alga.</title>
        <authorList>
            <person name="Suzuki S."/>
            <person name="Kawachi M."/>
        </authorList>
    </citation>
    <scope>NUCLEOTIDE SEQUENCE</scope>
    <source>
        <strain evidence="2">NIES 2893</strain>
    </source>
</reference>
<feature type="compositionally biased region" description="Low complexity" evidence="1">
    <location>
        <begin position="19"/>
        <end position="35"/>
    </location>
</feature>
<name>A0A830HVJ9_9CHLO</name>
<organism evidence="2 3">
    <name type="scientific">Pycnococcus provasolii</name>
    <dbReference type="NCBI Taxonomy" id="41880"/>
    <lineage>
        <taxon>Eukaryota</taxon>
        <taxon>Viridiplantae</taxon>
        <taxon>Chlorophyta</taxon>
        <taxon>Pseudoscourfieldiophyceae</taxon>
        <taxon>Pseudoscourfieldiales</taxon>
        <taxon>Pycnococcaceae</taxon>
        <taxon>Pycnococcus</taxon>
    </lineage>
</organism>